<keyword evidence="2" id="KW-0328">Glycosyltransferase</keyword>
<evidence type="ECO:0000313" key="6">
    <source>
        <dbReference type="EMBL" id="KAK2183790.1"/>
    </source>
</evidence>
<keyword evidence="3" id="KW-0808">Transferase</keyword>
<protein>
    <recommendedName>
        <fullName evidence="8">Alpha-1,3-mannosyl-glycoprotein 4-beta-N-acetylglucosaminyltransferase C</fullName>
    </recommendedName>
</protein>
<evidence type="ECO:0000313" key="7">
    <source>
        <dbReference type="Proteomes" id="UP001209878"/>
    </source>
</evidence>
<evidence type="ECO:0000256" key="3">
    <source>
        <dbReference type="ARBA" id="ARBA00022679"/>
    </source>
</evidence>
<feature type="domain" description="MGAT4 conserved region" evidence="4">
    <location>
        <begin position="27"/>
        <end position="283"/>
    </location>
</feature>
<dbReference type="EMBL" id="JAODUO010000295">
    <property type="protein sequence ID" value="KAK2183790.1"/>
    <property type="molecule type" value="Genomic_DNA"/>
</dbReference>
<dbReference type="PANTHER" id="PTHR12062">
    <property type="entry name" value="N-ACETYLGLUCOSAMINYLTRANSFERASE VI"/>
    <property type="match status" value="1"/>
</dbReference>
<sequence length="430" mass="48199">MAEHDSKLTHTSGATLFHVTPRYVNVIAKHRPKEGFLTIGIPSIKRPTGDVYVLDTIQSILNATSQTDRDRVVAVVFLTDFDVAYNTRLSAAIVERYGRHIDSGLIHVVQVARDVYPPLDGLKRNFNDAKERVSWRAKQNVNIRSVLLLQVVDFALMFLYAPNVSRYYIQIEDDVKCANGFVPSIERFLTSLAVQHRNWTLVDFSTLGFIGKLLRSTDLRTFAQFLLLFYQEQPVDFLINMFRMAMVQRDVILCRPTLFQHVGLKSSLRVKAAKDNKLKDKYFDDGTNSQPNNPSAVVASSMTAHKGYHPQDAYSGDKYFWAQDPRNGSTVDVTFSTPVRLHRVVVTTGNSAHPNDTLRSGVLEACAGPRRTTASCFQLGHFVNGSVDANVSPSTAPVRSLRVRVTRAQDTWIIFRSIAVYENLSAAGLS</sequence>
<comment type="pathway">
    <text evidence="1">Protein modification; protein glycosylation.</text>
</comment>
<dbReference type="InterPro" id="IPR057279">
    <property type="entry name" value="MGAT4"/>
</dbReference>
<dbReference type="PANTHER" id="PTHR12062:SF0">
    <property type="entry name" value="ALPHA-1,3-MANNOSYL-GLYCOPROTEIN 4-BETA-N-ACETYLGLUCOSAMINYLTRANSFERASE B"/>
    <property type="match status" value="1"/>
</dbReference>
<dbReference type="AlphaFoldDB" id="A0AAD9NWK3"/>
<keyword evidence="7" id="KW-1185">Reference proteome</keyword>
<evidence type="ECO:0008006" key="8">
    <source>
        <dbReference type="Google" id="ProtNLM"/>
    </source>
</evidence>
<evidence type="ECO:0000259" key="5">
    <source>
        <dbReference type="Pfam" id="PF23524"/>
    </source>
</evidence>
<dbReference type="Proteomes" id="UP001209878">
    <property type="component" value="Unassembled WGS sequence"/>
</dbReference>
<dbReference type="InterPro" id="IPR056576">
    <property type="entry name" value="MGAT4_A/B/C_C"/>
</dbReference>
<feature type="domain" description="MGAT4 A/B/C C-terminal" evidence="5">
    <location>
        <begin position="296"/>
        <end position="416"/>
    </location>
</feature>
<dbReference type="Pfam" id="PF04666">
    <property type="entry name" value="MGAT4_cons"/>
    <property type="match status" value="1"/>
</dbReference>
<dbReference type="Pfam" id="PF23524">
    <property type="entry name" value="MGAT4A_C"/>
    <property type="match status" value="1"/>
</dbReference>
<gene>
    <name evidence="6" type="ORF">NP493_289g02003</name>
</gene>
<dbReference type="GO" id="GO:0006487">
    <property type="term" value="P:protein N-linked glycosylation"/>
    <property type="evidence" value="ECO:0007669"/>
    <property type="project" value="TreeGrafter"/>
</dbReference>
<name>A0AAD9NWK3_RIDPI</name>
<accession>A0AAD9NWK3</accession>
<dbReference type="InterPro" id="IPR006759">
    <property type="entry name" value="Glyco_transf_54"/>
</dbReference>
<dbReference type="GO" id="GO:0008375">
    <property type="term" value="F:acetylglucosaminyltransferase activity"/>
    <property type="evidence" value="ECO:0007669"/>
    <property type="project" value="TreeGrafter"/>
</dbReference>
<reference evidence="6" key="1">
    <citation type="journal article" date="2023" name="Mol. Biol. Evol.">
        <title>Third-Generation Sequencing Reveals the Adaptive Role of the Epigenome in Three Deep-Sea Polychaetes.</title>
        <authorList>
            <person name="Perez M."/>
            <person name="Aroh O."/>
            <person name="Sun Y."/>
            <person name="Lan Y."/>
            <person name="Juniper S.K."/>
            <person name="Young C.R."/>
            <person name="Angers B."/>
            <person name="Qian P.Y."/>
        </authorList>
    </citation>
    <scope>NUCLEOTIDE SEQUENCE</scope>
    <source>
        <strain evidence="6">R07B-5</strain>
    </source>
</reference>
<evidence type="ECO:0000256" key="2">
    <source>
        <dbReference type="ARBA" id="ARBA00022676"/>
    </source>
</evidence>
<comment type="caution">
    <text evidence="6">The sequence shown here is derived from an EMBL/GenBank/DDBJ whole genome shotgun (WGS) entry which is preliminary data.</text>
</comment>
<proteinExistence type="predicted"/>
<evidence type="ECO:0000256" key="1">
    <source>
        <dbReference type="ARBA" id="ARBA00004922"/>
    </source>
</evidence>
<organism evidence="6 7">
    <name type="scientific">Ridgeia piscesae</name>
    <name type="common">Tubeworm</name>
    <dbReference type="NCBI Taxonomy" id="27915"/>
    <lineage>
        <taxon>Eukaryota</taxon>
        <taxon>Metazoa</taxon>
        <taxon>Spiralia</taxon>
        <taxon>Lophotrochozoa</taxon>
        <taxon>Annelida</taxon>
        <taxon>Polychaeta</taxon>
        <taxon>Sedentaria</taxon>
        <taxon>Canalipalpata</taxon>
        <taxon>Sabellida</taxon>
        <taxon>Siboglinidae</taxon>
        <taxon>Ridgeia</taxon>
    </lineage>
</organism>
<evidence type="ECO:0000259" key="4">
    <source>
        <dbReference type="Pfam" id="PF04666"/>
    </source>
</evidence>